<dbReference type="RefSeq" id="WP_200622848.1">
    <property type="nucleotide sequence ID" value="NZ_CAJNAU010000197.1"/>
</dbReference>
<name>A0ABN7NHM1_9BURK</name>
<proteinExistence type="predicted"/>
<gene>
    <name evidence="1" type="ORF">R69658_07837</name>
</gene>
<dbReference type="EMBL" id="CAJNAU010000197">
    <property type="protein sequence ID" value="CAE6865501.1"/>
    <property type="molecule type" value="Genomic_DNA"/>
</dbReference>
<dbReference type="Proteomes" id="UP000674425">
    <property type="component" value="Unassembled WGS sequence"/>
</dbReference>
<reference evidence="1 2" key="1">
    <citation type="submission" date="2021-02" db="EMBL/GenBank/DDBJ databases">
        <authorList>
            <person name="Vanwijnsberghe S."/>
        </authorList>
    </citation>
    <scope>NUCLEOTIDE SEQUENCE [LARGE SCALE GENOMIC DNA]</scope>
    <source>
        <strain evidence="1 2">R-69658</strain>
    </source>
</reference>
<comment type="caution">
    <text evidence="1">The sequence shown here is derived from an EMBL/GenBank/DDBJ whole genome shotgun (WGS) entry which is preliminary data.</text>
</comment>
<protein>
    <submittedName>
        <fullName evidence="1">Uncharacterized protein</fullName>
    </submittedName>
</protein>
<accession>A0ABN7NHM1</accession>
<keyword evidence="2" id="KW-1185">Reference proteome</keyword>
<evidence type="ECO:0000313" key="1">
    <source>
        <dbReference type="EMBL" id="CAE6865501.1"/>
    </source>
</evidence>
<sequence>MDAAGTNSGIVGDQERAGYELYSQPLLLPIRRAEGVAHFIPSVAQMLSALSLSTEGLDAQLTDRKTIPWSYQSDQDIFESQKANDQRAYVRHFDRHMRWLRSEFKGSTPGEPAWRLPDSLLALQCQVALGLPELDGFVDRVRKQRLRPEDF</sequence>
<organism evidence="1 2">
    <name type="scientific">Paraburkholderia aspalathi</name>
    <dbReference type="NCBI Taxonomy" id="1324617"/>
    <lineage>
        <taxon>Bacteria</taxon>
        <taxon>Pseudomonadati</taxon>
        <taxon>Pseudomonadota</taxon>
        <taxon>Betaproteobacteria</taxon>
        <taxon>Burkholderiales</taxon>
        <taxon>Burkholderiaceae</taxon>
        <taxon>Paraburkholderia</taxon>
    </lineage>
</organism>
<evidence type="ECO:0000313" key="2">
    <source>
        <dbReference type="Proteomes" id="UP000674425"/>
    </source>
</evidence>